<dbReference type="SUPFAM" id="SSF88713">
    <property type="entry name" value="Glycoside hydrolase/deacetylase"/>
    <property type="match status" value="1"/>
</dbReference>
<feature type="domain" description="NodB homology" evidence="3">
    <location>
        <begin position="94"/>
        <end position="285"/>
    </location>
</feature>
<gene>
    <name evidence="4" type="primary">CDA2_12</name>
    <name evidence="4" type="ORF">HDU87_008317</name>
</gene>
<evidence type="ECO:0000313" key="5">
    <source>
        <dbReference type="Proteomes" id="UP001212152"/>
    </source>
</evidence>
<reference evidence="4" key="1">
    <citation type="submission" date="2020-05" db="EMBL/GenBank/DDBJ databases">
        <title>Phylogenomic resolution of chytrid fungi.</title>
        <authorList>
            <person name="Stajich J.E."/>
            <person name="Amses K."/>
            <person name="Simmons R."/>
            <person name="Seto K."/>
            <person name="Myers J."/>
            <person name="Bonds A."/>
            <person name="Quandt C.A."/>
            <person name="Barry K."/>
            <person name="Liu P."/>
            <person name="Grigoriev I."/>
            <person name="Longcore J.E."/>
            <person name="James T.Y."/>
        </authorList>
    </citation>
    <scope>NUCLEOTIDE SEQUENCE</scope>
    <source>
        <strain evidence="4">JEL0379</strain>
    </source>
</reference>
<sequence length="358" mass="37745">MPTIFPPIDQSLYISGALLAHPLITQGMQRVRAVVPQALLDLPTSQQISFSDVVYPGGIAAAQKNCYWPQGSHCVQTTAANGWQPDVTACPDAATWGLSYDDGPTVLPVGPDTSDIRDNLNALGVKATFFVAGTAATANPDELRTSFQAGHEIAVHTWTHRPLTNLTNEQIVAEILYTEAKIYQTVGVVPRLFRPPYGDVDDRVRAIIGALGYLNVIWTSIPDRDSHDTGATNDTDRAAIVQTVETTWLTPQTGFISLNHDISNSTSAIAVQVLKHIQSLGPAFPLKLKTIGACLNVQSYVGVPIGVTPAAPAAPPTFRANPNVSNNAPAPAAGARQAGIVGSLTSGVLVVAAYAIGA</sequence>
<dbReference type="GO" id="GO:0005975">
    <property type="term" value="P:carbohydrate metabolic process"/>
    <property type="evidence" value="ECO:0007669"/>
    <property type="project" value="InterPro"/>
</dbReference>
<keyword evidence="5" id="KW-1185">Reference proteome</keyword>
<evidence type="ECO:0000256" key="1">
    <source>
        <dbReference type="ARBA" id="ARBA00022723"/>
    </source>
</evidence>
<dbReference type="Gene3D" id="3.20.20.370">
    <property type="entry name" value="Glycoside hydrolase/deacetylase"/>
    <property type="match status" value="1"/>
</dbReference>
<comment type="caution">
    <text evidence="4">The sequence shown here is derived from an EMBL/GenBank/DDBJ whole genome shotgun (WGS) entry which is preliminary data.</text>
</comment>
<proteinExistence type="predicted"/>
<dbReference type="EMBL" id="JADGJQ010000085">
    <property type="protein sequence ID" value="KAJ3171775.1"/>
    <property type="molecule type" value="Genomic_DNA"/>
</dbReference>
<dbReference type="Proteomes" id="UP001212152">
    <property type="component" value="Unassembled WGS sequence"/>
</dbReference>
<dbReference type="PROSITE" id="PS51677">
    <property type="entry name" value="NODB"/>
    <property type="match status" value="1"/>
</dbReference>
<organism evidence="4 5">
    <name type="scientific">Geranomyces variabilis</name>
    <dbReference type="NCBI Taxonomy" id="109894"/>
    <lineage>
        <taxon>Eukaryota</taxon>
        <taxon>Fungi</taxon>
        <taxon>Fungi incertae sedis</taxon>
        <taxon>Chytridiomycota</taxon>
        <taxon>Chytridiomycota incertae sedis</taxon>
        <taxon>Chytridiomycetes</taxon>
        <taxon>Spizellomycetales</taxon>
        <taxon>Powellomycetaceae</taxon>
        <taxon>Geranomyces</taxon>
    </lineage>
</organism>
<evidence type="ECO:0000313" key="4">
    <source>
        <dbReference type="EMBL" id="KAJ3171775.1"/>
    </source>
</evidence>
<evidence type="ECO:0000259" key="3">
    <source>
        <dbReference type="PROSITE" id="PS51677"/>
    </source>
</evidence>
<evidence type="ECO:0000256" key="2">
    <source>
        <dbReference type="ARBA" id="ARBA00022801"/>
    </source>
</evidence>
<dbReference type="PANTHER" id="PTHR10587">
    <property type="entry name" value="GLYCOSYL TRANSFERASE-RELATED"/>
    <property type="match status" value="1"/>
</dbReference>
<accession>A0AAD5TDD9</accession>
<dbReference type="InterPro" id="IPR002509">
    <property type="entry name" value="NODB_dom"/>
</dbReference>
<dbReference type="AlphaFoldDB" id="A0AAD5TDD9"/>
<dbReference type="PANTHER" id="PTHR10587:SF133">
    <property type="entry name" value="CHITIN DEACETYLASE 1-RELATED"/>
    <property type="match status" value="1"/>
</dbReference>
<name>A0AAD5TDD9_9FUNG</name>
<keyword evidence="2" id="KW-0378">Hydrolase</keyword>
<dbReference type="Pfam" id="PF01522">
    <property type="entry name" value="Polysacc_deac_1"/>
    <property type="match status" value="1"/>
</dbReference>
<dbReference type="GO" id="GO:0016020">
    <property type="term" value="C:membrane"/>
    <property type="evidence" value="ECO:0007669"/>
    <property type="project" value="TreeGrafter"/>
</dbReference>
<dbReference type="InterPro" id="IPR050248">
    <property type="entry name" value="Polysacc_deacetylase_ArnD"/>
</dbReference>
<dbReference type="GO" id="GO:0009272">
    <property type="term" value="P:fungal-type cell wall biogenesis"/>
    <property type="evidence" value="ECO:0007669"/>
    <property type="project" value="UniProtKB-ARBA"/>
</dbReference>
<dbReference type="GO" id="GO:0004099">
    <property type="term" value="F:chitin deacetylase activity"/>
    <property type="evidence" value="ECO:0007669"/>
    <property type="project" value="UniProtKB-ARBA"/>
</dbReference>
<protein>
    <submittedName>
        <fullName evidence="4">Chitin deacetylase</fullName>
    </submittedName>
</protein>
<keyword evidence="1" id="KW-0479">Metal-binding</keyword>
<dbReference type="GO" id="GO:0046872">
    <property type="term" value="F:metal ion binding"/>
    <property type="evidence" value="ECO:0007669"/>
    <property type="project" value="UniProtKB-KW"/>
</dbReference>
<dbReference type="InterPro" id="IPR011330">
    <property type="entry name" value="Glyco_hydro/deAcase_b/a-brl"/>
</dbReference>